<feature type="domain" description="NAD-dependent epimerase/dehydratase" evidence="1">
    <location>
        <begin position="3"/>
        <end position="216"/>
    </location>
</feature>
<keyword evidence="3" id="KW-1185">Reference proteome</keyword>
<protein>
    <submittedName>
        <fullName evidence="2">SDR family oxidoreductase</fullName>
    </submittedName>
</protein>
<comment type="caution">
    <text evidence="2">The sequence shown here is derived from an EMBL/GenBank/DDBJ whole genome shotgun (WGS) entry which is preliminary data.</text>
</comment>
<dbReference type="PANTHER" id="PTHR48079">
    <property type="entry name" value="PROTEIN YEEZ"/>
    <property type="match status" value="1"/>
</dbReference>
<evidence type="ECO:0000313" key="2">
    <source>
        <dbReference type="EMBL" id="TIH36617.1"/>
    </source>
</evidence>
<name>A0A4T2BY96_9MICO</name>
<dbReference type="GO" id="GO:0004029">
    <property type="term" value="F:aldehyde dehydrogenase (NAD+) activity"/>
    <property type="evidence" value="ECO:0007669"/>
    <property type="project" value="TreeGrafter"/>
</dbReference>
<accession>A0A4T2BY96</accession>
<dbReference type="Pfam" id="PF01370">
    <property type="entry name" value="Epimerase"/>
    <property type="match status" value="1"/>
</dbReference>
<dbReference type="CDD" id="cd05262">
    <property type="entry name" value="SDR_a7"/>
    <property type="match status" value="1"/>
</dbReference>
<dbReference type="RefSeq" id="WP_136642084.1">
    <property type="nucleotide sequence ID" value="NZ_QYRT01000015.1"/>
</dbReference>
<dbReference type="OrthoDB" id="9787292at2"/>
<dbReference type="GO" id="GO:0005737">
    <property type="term" value="C:cytoplasm"/>
    <property type="evidence" value="ECO:0007669"/>
    <property type="project" value="TreeGrafter"/>
</dbReference>
<evidence type="ECO:0000259" key="1">
    <source>
        <dbReference type="Pfam" id="PF01370"/>
    </source>
</evidence>
<gene>
    <name evidence="2" type="ORF">D4765_09615</name>
</gene>
<dbReference type="Proteomes" id="UP000306192">
    <property type="component" value="Unassembled WGS sequence"/>
</dbReference>
<dbReference type="Gene3D" id="3.40.50.720">
    <property type="entry name" value="NAD(P)-binding Rossmann-like Domain"/>
    <property type="match status" value="1"/>
</dbReference>
<dbReference type="InterPro" id="IPR001509">
    <property type="entry name" value="Epimerase_deHydtase"/>
</dbReference>
<sequence length="296" mass="30153">MRVFVTGASGGIGSAVTAELIASGHEVLGLARSEGSAQIIEALGATVLRGDVDDAGILTAGAEQSDGVIHLAFSNDFTKFAEGVAEEAFALETLGAALIETGKPLVIASGTPGVAGRASTEHDPALVDGPVGGRGRNAQGVLKLAEKGVRSAVVRLPRSVHEAGVSYGFAGILITAAERSGVSGFIGDGSQRWPAVHRRDAATLFRLVLEQAEAGTVVHAVADEGDTMRSLAEAIGGQLRMPVEAVAAENFGFLGAVFAADQPSSSTWTRDTFGWRPTHPSMLADLAAGGYPVLAG</sequence>
<dbReference type="EMBL" id="QYRT01000015">
    <property type="protein sequence ID" value="TIH36617.1"/>
    <property type="molecule type" value="Genomic_DNA"/>
</dbReference>
<dbReference type="InterPro" id="IPR036291">
    <property type="entry name" value="NAD(P)-bd_dom_sf"/>
</dbReference>
<reference evidence="2 3" key="1">
    <citation type="journal article" date="2019" name="Microorganisms">
        <title>Systematic Affiliation and Genome Analysis of Subtercola vilae DB165(T) with Particular Emphasis on Cold Adaptation of an Isolate from a High-Altitude Cold Volcano Lake.</title>
        <authorList>
            <person name="Villalobos A.S."/>
            <person name="Wiese J."/>
            <person name="Imhoff J.F."/>
            <person name="Dorador C."/>
            <person name="Keller A."/>
            <person name="Hentschel U."/>
        </authorList>
    </citation>
    <scope>NUCLEOTIDE SEQUENCE [LARGE SCALE GENOMIC DNA]</scope>
    <source>
        <strain evidence="2 3">DB165</strain>
    </source>
</reference>
<dbReference type="PANTHER" id="PTHR48079:SF9">
    <property type="entry name" value="PUTATIVE-RELATED"/>
    <property type="match status" value="1"/>
</dbReference>
<proteinExistence type="predicted"/>
<dbReference type="SUPFAM" id="SSF51735">
    <property type="entry name" value="NAD(P)-binding Rossmann-fold domains"/>
    <property type="match status" value="1"/>
</dbReference>
<evidence type="ECO:0000313" key="3">
    <source>
        <dbReference type="Proteomes" id="UP000306192"/>
    </source>
</evidence>
<organism evidence="2 3">
    <name type="scientific">Subtercola vilae</name>
    <dbReference type="NCBI Taxonomy" id="2056433"/>
    <lineage>
        <taxon>Bacteria</taxon>
        <taxon>Bacillati</taxon>
        <taxon>Actinomycetota</taxon>
        <taxon>Actinomycetes</taxon>
        <taxon>Micrococcales</taxon>
        <taxon>Microbacteriaceae</taxon>
        <taxon>Subtercola</taxon>
    </lineage>
</organism>
<dbReference type="InterPro" id="IPR051783">
    <property type="entry name" value="NAD(P)-dependent_oxidoreduct"/>
</dbReference>
<dbReference type="AlphaFoldDB" id="A0A4T2BY96"/>